<proteinExistence type="predicted"/>
<gene>
    <name evidence="1" type="ORF">GCM10009668_04580</name>
</gene>
<dbReference type="Proteomes" id="UP001501581">
    <property type="component" value="Unassembled WGS sequence"/>
</dbReference>
<sequence length="43" mass="4835">MNLERQVSDVEMHWTVEIQPDGEERLVAHWVPLAHAASTPIAA</sequence>
<evidence type="ECO:0000313" key="1">
    <source>
        <dbReference type="EMBL" id="GAA1092602.1"/>
    </source>
</evidence>
<evidence type="ECO:0000313" key="2">
    <source>
        <dbReference type="Proteomes" id="UP001501581"/>
    </source>
</evidence>
<name>A0ABP4E5B9_9ACTN</name>
<reference evidence="2" key="1">
    <citation type="journal article" date="2019" name="Int. J. Syst. Evol. Microbiol.">
        <title>The Global Catalogue of Microorganisms (GCM) 10K type strain sequencing project: providing services to taxonomists for standard genome sequencing and annotation.</title>
        <authorList>
            <consortium name="The Broad Institute Genomics Platform"/>
            <consortium name="The Broad Institute Genome Sequencing Center for Infectious Disease"/>
            <person name="Wu L."/>
            <person name="Ma J."/>
        </authorList>
    </citation>
    <scope>NUCLEOTIDE SEQUENCE [LARGE SCALE GENOMIC DNA]</scope>
    <source>
        <strain evidence="2">JCM 13008</strain>
    </source>
</reference>
<comment type="caution">
    <text evidence="1">The sequence shown here is derived from an EMBL/GenBank/DDBJ whole genome shotgun (WGS) entry which is preliminary data.</text>
</comment>
<protein>
    <submittedName>
        <fullName evidence="1">Uncharacterized protein</fullName>
    </submittedName>
</protein>
<organism evidence="1 2">
    <name type="scientific">Nocardioides dubius</name>
    <dbReference type="NCBI Taxonomy" id="317019"/>
    <lineage>
        <taxon>Bacteria</taxon>
        <taxon>Bacillati</taxon>
        <taxon>Actinomycetota</taxon>
        <taxon>Actinomycetes</taxon>
        <taxon>Propionibacteriales</taxon>
        <taxon>Nocardioidaceae</taxon>
        <taxon>Nocardioides</taxon>
    </lineage>
</organism>
<dbReference type="EMBL" id="BAAALG010000002">
    <property type="protein sequence ID" value="GAA1092602.1"/>
    <property type="molecule type" value="Genomic_DNA"/>
</dbReference>
<accession>A0ABP4E5B9</accession>
<keyword evidence="2" id="KW-1185">Reference proteome</keyword>